<name>A0A256JUS5_HALEZ</name>
<proteinExistence type="predicted"/>
<feature type="transmembrane region" description="Helical" evidence="1">
    <location>
        <begin position="93"/>
        <end position="115"/>
    </location>
</feature>
<evidence type="ECO:0008006" key="4">
    <source>
        <dbReference type="Google" id="ProtNLM"/>
    </source>
</evidence>
<reference evidence="2 3" key="1">
    <citation type="journal article" date="2014" name="Front. Microbiol.">
        <title>Population and genomic analysis of the genus Halorubrum.</title>
        <authorList>
            <person name="Fullmer M.S."/>
            <person name="Soucy S.M."/>
            <person name="Swithers K.S."/>
            <person name="Makkay A.M."/>
            <person name="Wheeler R."/>
            <person name="Ventosa A."/>
            <person name="Gogarten J.P."/>
            <person name="Papke R.T."/>
        </authorList>
    </citation>
    <scope>NUCLEOTIDE SEQUENCE [LARGE SCALE GENOMIC DNA]</scope>
    <source>
        <strain evidence="2 3">G37</strain>
    </source>
</reference>
<dbReference type="OrthoDB" id="177635at2157"/>
<sequence>MSSYQNQRRLCALSGVFLTAAAAAVTVLLGGDLLATSVLAIQVSMIALAGICDLVAATGSFGGWAWYRWGGLGNILLGLSLPLGFVGTAWDSIFLLVTGLGGLSLTAMGIDLVAFHGRCTNQTLLDEHNQ</sequence>
<dbReference type="RefSeq" id="WP_094582528.1">
    <property type="nucleotide sequence ID" value="NZ_NHPB01000011.1"/>
</dbReference>
<dbReference type="AlphaFoldDB" id="A0A256JUS5"/>
<dbReference type="EMBL" id="NHPB01000011">
    <property type="protein sequence ID" value="OYR72654.1"/>
    <property type="molecule type" value="Genomic_DNA"/>
</dbReference>
<feature type="transmembrane region" description="Helical" evidence="1">
    <location>
        <begin position="69"/>
        <end position="87"/>
    </location>
</feature>
<keyword evidence="1" id="KW-0812">Transmembrane</keyword>
<dbReference type="Proteomes" id="UP000216758">
    <property type="component" value="Unassembled WGS sequence"/>
</dbReference>
<organism evidence="2 3">
    <name type="scientific">Halorubrum ezzemoulense</name>
    <name type="common">Halorubrum chaoviator</name>
    <dbReference type="NCBI Taxonomy" id="337243"/>
    <lineage>
        <taxon>Archaea</taxon>
        <taxon>Methanobacteriati</taxon>
        <taxon>Methanobacteriota</taxon>
        <taxon>Stenosarchaea group</taxon>
        <taxon>Halobacteria</taxon>
        <taxon>Halobacteriales</taxon>
        <taxon>Haloferacaceae</taxon>
        <taxon>Halorubrum</taxon>
    </lineage>
</organism>
<evidence type="ECO:0000256" key="1">
    <source>
        <dbReference type="SAM" id="Phobius"/>
    </source>
</evidence>
<keyword evidence="1" id="KW-1133">Transmembrane helix</keyword>
<comment type="caution">
    <text evidence="2">The sequence shown here is derived from an EMBL/GenBank/DDBJ whole genome shotgun (WGS) entry which is preliminary data.</text>
</comment>
<gene>
    <name evidence="2" type="ORF">DJ78_02275</name>
</gene>
<dbReference type="InterPro" id="IPR058307">
    <property type="entry name" value="DUF7994"/>
</dbReference>
<protein>
    <recommendedName>
        <fullName evidence="4">SPW repeat protein</fullName>
    </recommendedName>
</protein>
<keyword evidence="1" id="KW-0472">Membrane</keyword>
<feature type="transmembrane region" description="Helical" evidence="1">
    <location>
        <begin position="33"/>
        <end position="57"/>
    </location>
</feature>
<evidence type="ECO:0000313" key="2">
    <source>
        <dbReference type="EMBL" id="OYR72654.1"/>
    </source>
</evidence>
<dbReference type="Pfam" id="PF25957">
    <property type="entry name" value="DUF7994"/>
    <property type="match status" value="1"/>
</dbReference>
<accession>A0A256JUS5</accession>
<evidence type="ECO:0000313" key="3">
    <source>
        <dbReference type="Proteomes" id="UP000216758"/>
    </source>
</evidence>